<gene>
    <name evidence="2" type="ORF">HNP86_001708</name>
</gene>
<dbReference type="Proteomes" id="UP000564425">
    <property type="component" value="Unassembled WGS sequence"/>
</dbReference>
<accession>A0A7J9NWB9</accession>
<keyword evidence="1" id="KW-1133">Transmembrane helix</keyword>
<feature type="transmembrane region" description="Helical" evidence="1">
    <location>
        <begin position="6"/>
        <end position="23"/>
    </location>
</feature>
<keyword evidence="1" id="KW-0812">Transmembrane</keyword>
<dbReference type="PROSITE" id="PS51257">
    <property type="entry name" value="PROKAR_LIPOPROTEIN"/>
    <property type="match status" value="1"/>
</dbReference>
<sequence length="32" mass="3426">MKLPKNLIMGAIVFVACVAALIFHQKAISGKI</sequence>
<proteinExistence type="predicted"/>
<protein>
    <submittedName>
        <fullName evidence="2">Uncharacterized protein</fullName>
    </submittedName>
</protein>
<keyword evidence="1" id="KW-0472">Membrane</keyword>
<organism evidence="2 3">
    <name type="scientific">Methanococcus maripaludis</name>
    <name type="common">Methanococcus deltae</name>
    <dbReference type="NCBI Taxonomy" id="39152"/>
    <lineage>
        <taxon>Archaea</taxon>
        <taxon>Methanobacteriati</taxon>
        <taxon>Methanobacteriota</taxon>
        <taxon>Methanomada group</taxon>
        <taxon>Methanococci</taxon>
        <taxon>Methanococcales</taxon>
        <taxon>Methanococcaceae</taxon>
        <taxon>Methanococcus</taxon>
    </lineage>
</organism>
<evidence type="ECO:0000313" key="2">
    <source>
        <dbReference type="EMBL" id="MBA2851555.1"/>
    </source>
</evidence>
<reference evidence="2 3" key="1">
    <citation type="submission" date="2020-07" db="EMBL/GenBank/DDBJ databases">
        <title>Genomic Encyclopedia of Type Strains, Phase IV (KMG-V): Genome sequencing to study the core and pangenomes of soil and plant-associated prokaryotes.</title>
        <authorList>
            <person name="Whitman W."/>
        </authorList>
    </citation>
    <scope>NUCLEOTIDE SEQUENCE [LARGE SCALE GENOMIC DNA]</scope>
    <source>
        <strain evidence="2 3">A1</strain>
    </source>
</reference>
<evidence type="ECO:0000313" key="3">
    <source>
        <dbReference type="Proteomes" id="UP000564425"/>
    </source>
</evidence>
<evidence type="ECO:0000256" key="1">
    <source>
        <dbReference type="SAM" id="Phobius"/>
    </source>
</evidence>
<comment type="caution">
    <text evidence="2">The sequence shown here is derived from an EMBL/GenBank/DDBJ whole genome shotgun (WGS) entry which is preliminary data.</text>
</comment>
<name>A0A7J9NWB9_METMI</name>
<dbReference type="EMBL" id="JACDUH010000002">
    <property type="protein sequence ID" value="MBA2851555.1"/>
    <property type="molecule type" value="Genomic_DNA"/>
</dbReference>
<dbReference type="AlphaFoldDB" id="A0A7J9NWB9"/>